<evidence type="ECO:0000256" key="1">
    <source>
        <dbReference type="SAM" id="MobiDB-lite"/>
    </source>
</evidence>
<evidence type="ECO:0000259" key="2">
    <source>
        <dbReference type="SMART" id="SM00835"/>
    </source>
</evidence>
<dbReference type="Pfam" id="PF00190">
    <property type="entry name" value="Cupin_1"/>
    <property type="match status" value="1"/>
</dbReference>
<reference evidence="3 4" key="1">
    <citation type="submission" date="2019-07" db="EMBL/GenBank/DDBJ databases">
        <title>Whole genome shotgun sequence of Swaminathania salitolerans NBRC 104436.</title>
        <authorList>
            <person name="Hosoyama A."/>
            <person name="Uohara A."/>
            <person name="Ohji S."/>
            <person name="Ichikawa N."/>
        </authorList>
    </citation>
    <scope>NUCLEOTIDE SEQUENCE [LARGE SCALE GENOMIC DNA]</scope>
    <source>
        <strain evidence="3 4">NBRC 104436</strain>
    </source>
</reference>
<gene>
    <name evidence="3" type="ORF">SSA02_01240</name>
</gene>
<proteinExistence type="predicted"/>
<keyword evidence="4" id="KW-1185">Reference proteome</keyword>
<dbReference type="InterPro" id="IPR014710">
    <property type="entry name" value="RmlC-like_jellyroll"/>
</dbReference>
<dbReference type="SUPFAM" id="SSF51182">
    <property type="entry name" value="RmlC-like cupins"/>
    <property type="match status" value="2"/>
</dbReference>
<dbReference type="Gene3D" id="2.60.120.10">
    <property type="entry name" value="Jelly Rolls"/>
    <property type="match status" value="1"/>
</dbReference>
<feature type="domain" description="Cupin type-1" evidence="2">
    <location>
        <begin position="165"/>
        <end position="304"/>
    </location>
</feature>
<dbReference type="InterPro" id="IPR011051">
    <property type="entry name" value="RmlC_Cupin_sf"/>
</dbReference>
<dbReference type="InterPro" id="IPR006045">
    <property type="entry name" value="Cupin_1"/>
</dbReference>
<dbReference type="EMBL" id="BJVC01000001">
    <property type="protein sequence ID" value="GEL00961.1"/>
    <property type="molecule type" value="Genomic_DNA"/>
</dbReference>
<dbReference type="Proteomes" id="UP000321405">
    <property type="component" value="Unassembled WGS sequence"/>
</dbReference>
<feature type="region of interest" description="Disordered" evidence="1">
    <location>
        <begin position="132"/>
        <end position="170"/>
    </location>
</feature>
<evidence type="ECO:0000313" key="3">
    <source>
        <dbReference type="EMBL" id="GEL00961.1"/>
    </source>
</evidence>
<name>A0A511BKT8_9PROT</name>
<protein>
    <recommendedName>
        <fullName evidence="2">Cupin type-1 domain-containing protein</fullName>
    </recommendedName>
</protein>
<feature type="compositionally biased region" description="Basic and acidic residues" evidence="1">
    <location>
        <begin position="148"/>
        <end position="168"/>
    </location>
</feature>
<organism evidence="3 4">
    <name type="scientific">Swaminathania salitolerans</name>
    <dbReference type="NCBI Taxonomy" id="182838"/>
    <lineage>
        <taxon>Bacteria</taxon>
        <taxon>Pseudomonadati</taxon>
        <taxon>Pseudomonadota</taxon>
        <taxon>Alphaproteobacteria</taxon>
        <taxon>Acetobacterales</taxon>
        <taxon>Acetobacteraceae</taxon>
        <taxon>Swaminathania</taxon>
    </lineage>
</organism>
<dbReference type="AlphaFoldDB" id="A0A511BKT8"/>
<dbReference type="SMART" id="SM00835">
    <property type="entry name" value="Cupin_1"/>
    <property type="match status" value="1"/>
</dbReference>
<comment type="caution">
    <text evidence="3">The sequence shown here is derived from an EMBL/GenBank/DDBJ whole genome shotgun (WGS) entry which is preliminary data.</text>
</comment>
<dbReference type="RefSeq" id="WP_186807610.1">
    <property type="nucleotide sequence ID" value="NZ_BJVC01000001.1"/>
</dbReference>
<accession>A0A511BKT8</accession>
<sequence>MKALDRRFFSFFRGGAVARAERAPSLPIEACAIGLSGRTIRIGAECHIVHRALGARHEPSSCHATGWGVVLAGEAQLILSGEGPEPARLLRLREGDAWSIPSRMTGRIACLGSQRVRFLALVRAGAGIRTSADIGTSAGDSDAGVPSHRREGDDGPQERGYCHRKDAQPARQTDWGTLRVIEGDRFHDPDAPSAALVALHPGCSTGLHWHLNTATWHICLEGCAALTCLDDGGRSRETGFVPGTVLRTPRARGYSMRNTGRHPLLALEIFQSDHYHDLSLPEWLACCPAEEIAAYLRVDLPTLRHFAQL</sequence>
<evidence type="ECO:0000313" key="4">
    <source>
        <dbReference type="Proteomes" id="UP000321405"/>
    </source>
</evidence>